<dbReference type="GO" id="GO:0042773">
    <property type="term" value="P:ATP synthesis coupled electron transport"/>
    <property type="evidence" value="ECO:0007669"/>
    <property type="project" value="InterPro"/>
</dbReference>
<evidence type="ECO:0000256" key="12">
    <source>
        <dbReference type="ARBA" id="ARBA00023027"/>
    </source>
</evidence>
<keyword evidence="15 17" id="KW-0472">Membrane</keyword>
<feature type="transmembrane region" description="Helical" evidence="17">
    <location>
        <begin position="246"/>
        <end position="268"/>
    </location>
</feature>
<evidence type="ECO:0000256" key="15">
    <source>
        <dbReference type="ARBA" id="ARBA00023136"/>
    </source>
</evidence>
<evidence type="ECO:0000256" key="2">
    <source>
        <dbReference type="ARBA" id="ARBA00004225"/>
    </source>
</evidence>
<dbReference type="PANTHER" id="PTHR43507">
    <property type="entry name" value="NADH-UBIQUINONE OXIDOREDUCTASE CHAIN 4"/>
    <property type="match status" value="1"/>
</dbReference>
<feature type="transmembrane region" description="Helical" evidence="17">
    <location>
        <begin position="121"/>
        <end position="139"/>
    </location>
</feature>
<feature type="transmembrane region" description="Helical" evidence="17">
    <location>
        <begin position="350"/>
        <end position="378"/>
    </location>
</feature>
<keyword evidence="10 17" id="KW-0249">Electron transport</keyword>
<proteinExistence type="inferred from homology"/>
<evidence type="ECO:0000256" key="6">
    <source>
        <dbReference type="ARBA" id="ARBA00022448"/>
    </source>
</evidence>
<comment type="function">
    <text evidence="1">Core subunit of the mitochondrial membrane respiratory chain NADH dehydrogenase (Complex I) that is believed to belong to the minimal assembly required for catalysis. Complex I functions in the transfer of electrons from NADH to the respiratory chain. The immediate electron acceptor for the enzyme is believed to be ubiquinone.</text>
</comment>
<sequence length="410" mass="48817">MYLCFFVVLLFFFDYFLFFVFFMFFVLFGFFDYSWCGGIFYYDSFNFLFLSFMSVIVLGFIYLSELYSGLSFYSSLIIFFSVCFFLSGNLLLLYVFYELTMIPVLFCLLGYGRQVEKISACYYLIFYTLFFGMPYLFLYSHVLGFFNFVYYDFFISYEYMFLISLCFLVKFPVYFLHVWLPKAHVEAPTSTSMVLAGVMLKLGGVGIYRISKSLNFFGLEFMFFLSLIGMVFCSFICLCQSDSKSLAAYSSICHMGFVLLSEVSMVYYGKSMALVMMLAHGYTSVLMFYFIGEFYHISNSRLVYYLRGYFNVSLLFCLMFSFVMMSNFSFPVSISFFSEYLMLNYVSSIYYFSFIFLFFYYLVSFYYSVYLMVCFFIGCKNDNYIFDGRCIICLPIFFMMYNFFWFIYVI</sequence>
<keyword evidence="13 17" id="KW-0830">Ubiquinone</keyword>
<keyword evidence="9" id="KW-1278">Translocase</keyword>
<evidence type="ECO:0000256" key="9">
    <source>
        <dbReference type="ARBA" id="ARBA00022967"/>
    </source>
</evidence>
<evidence type="ECO:0000256" key="4">
    <source>
        <dbReference type="ARBA" id="ARBA00012944"/>
    </source>
</evidence>
<evidence type="ECO:0000313" key="19">
    <source>
        <dbReference type="EMBL" id="QDF64272.1"/>
    </source>
</evidence>
<protein>
    <recommendedName>
        <fullName evidence="5 17">NADH-ubiquinone oxidoreductase chain 4</fullName>
        <ecNumber evidence="4 17">7.1.1.2</ecNumber>
    </recommendedName>
</protein>
<keyword evidence="11 17" id="KW-1133">Transmembrane helix</keyword>
<geneLocation type="mitochondrion" evidence="19"/>
<evidence type="ECO:0000256" key="8">
    <source>
        <dbReference type="ARBA" id="ARBA00022692"/>
    </source>
</evidence>
<reference evidence="19" key="2">
    <citation type="journal article" date="2019" name="Mitochondrial DNA Part B Resour">
        <title>The complete mitochondrial genome of Setaria labiatepapillosa (Spirurida: Setariidae).</title>
        <authorList>
            <person name="Gao J.-F."/>
            <person name="Hou M.-R."/>
            <person name="Cui Y.-C."/>
            <person name="Shi T.-R."/>
        </authorList>
    </citation>
    <scope>NUCLEOTIDE SEQUENCE</scope>
</reference>
<feature type="domain" description="NADH:quinone oxidoreductase/Mrp antiporter transmembrane" evidence="18">
    <location>
        <begin position="87"/>
        <end position="358"/>
    </location>
</feature>
<comment type="subcellular location">
    <subcellularLocation>
        <location evidence="2 17">Mitochondrion membrane</location>
        <topology evidence="2 17">Multi-pass membrane protein</topology>
    </subcellularLocation>
</comment>
<feature type="transmembrane region" description="Helical" evidence="17">
    <location>
        <begin position="216"/>
        <end position="239"/>
    </location>
</feature>
<evidence type="ECO:0000256" key="5">
    <source>
        <dbReference type="ARBA" id="ARBA00021006"/>
    </source>
</evidence>
<evidence type="ECO:0000256" key="7">
    <source>
        <dbReference type="ARBA" id="ARBA00022660"/>
    </source>
</evidence>
<organism evidence="19">
    <name type="scientific">Setaria labiatopapillosa</name>
    <dbReference type="NCBI Taxonomy" id="108094"/>
    <lineage>
        <taxon>Eukaryota</taxon>
        <taxon>Metazoa</taxon>
        <taxon>Ecdysozoa</taxon>
        <taxon>Nematoda</taxon>
        <taxon>Chromadorea</taxon>
        <taxon>Rhabditida</taxon>
        <taxon>Spirurina</taxon>
        <taxon>Spiruromorpha</taxon>
        <taxon>Filarioidea</taxon>
        <taxon>Setariidae</taxon>
        <taxon>Setaria</taxon>
    </lineage>
</organism>
<dbReference type="GO" id="GO:0031966">
    <property type="term" value="C:mitochondrial membrane"/>
    <property type="evidence" value="ECO:0007669"/>
    <property type="project" value="UniProtKB-SubCell"/>
</dbReference>
<gene>
    <name evidence="19" type="primary">nad4</name>
</gene>
<dbReference type="InterPro" id="IPR001750">
    <property type="entry name" value="ND/Mrp_TM"/>
</dbReference>
<evidence type="ECO:0000256" key="11">
    <source>
        <dbReference type="ARBA" id="ARBA00022989"/>
    </source>
</evidence>
<feature type="transmembrane region" description="Helical" evidence="17">
    <location>
        <begin position="390"/>
        <end position="408"/>
    </location>
</feature>
<evidence type="ECO:0000256" key="10">
    <source>
        <dbReference type="ARBA" id="ARBA00022982"/>
    </source>
</evidence>
<comment type="function">
    <text evidence="17">Core subunit of the mitochondrial membrane respiratory chain NADH dehydrogenase (Complex I) which catalyzes electron transfer from NADH through the respiratory chain, using ubiquinone as an electron acceptor. Essential for the catalytic activity and assembly of complex I.</text>
</comment>
<keyword evidence="14 17" id="KW-0496">Mitochondrion</keyword>
<feature type="transmembrane region" description="Helical" evidence="17">
    <location>
        <begin position="6"/>
        <end position="33"/>
    </location>
</feature>
<dbReference type="Pfam" id="PF00361">
    <property type="entry name" value="Proton_antipo_M"/>
    <property type="match status" value="1"/>
</dbReference>
<dbReference type="GO" id="GO:0003954">
    <property type="term" value="F:NADH dehydrogenase activity"/>
    <property type="evidence" value="ECO:0007669"/>
    <property type="project" value="TreeGrafter"/>
</dbReference>
<dbReference type="GO" id="GO:0008137">
    <property type="term" value="F:NADH dehydrogenase (ubiquinone) activity"/>
    <property type="evidence" value="ECO:0007669"/>
    <property type="project" value="UniProtKB-UniRule"/>
</dbReference>
<dbReference type="GO" id="GO:0015990">
    <property type="term" value="P:electron transport coupled proton transport"/>
    <property type="evidence" value="ECO:0007669"/>
    <property type="project" value="TreeGrafter"/>
</dbReference>
<evidence type="ECO:0000256" key="3">
    <source>
        <dbReference type="ARBA" id="ARBA00009025"/>
    </source>
</evidence>
<feature type="transmembrane region" description="Helical" evidence="17">
    <location>
        <begin position="274"/>
        <end position="297"/>
    </location>
</feature>
<feature type="transmembrane region" description="Helical" evidence="17">
    <location>
        <begin position="76"/>
        <end position="109"/>
    </location>
</feature>
<keyword evidence="6 17" id="KW-0813">Transport</keyword>
<evidence type="ECO:0000256" key="14">
    <source>
        <dbReference type="ARBA" id="ARBA00023128"/>
    </source>
</evidence>
<keyword evidence="7 17" id="KW-0679">Respiratory chain</keyword>
<dbReference type="GO" id="GO:0048039">
    <property type="term" value="F:ubiquinone binding"/>
    <property type="evidence" value="ECO:0007669"/>
    <property type="project" value="TreeGrafter"/>
</dbReference>
<feature type="transmembrane region" description="Helical" evidence="17">
    <location>
        <begin position="45"/>
        <end position="64"/>
    </location>
</feature>
<feature type="transmembrane region" description="Helical" evidence="17">
    <location>
        <begin position="192"/>
        <end position="210"/>
    </location>
</feature>
<comment type="catalytic activity">
    <reaction evidence="16 17">
        <text>a ubiquinone + NADH + 5 H(+)(in) = a ubiquinol + NAD(+) + 4 H(+)(out)</text>
        <dbReference type="Rhea" id="RHEA:29091"/>
        <dbReference type="Rhea" id="RHEA-COMP:9565"/>
        <dbReference type="Rhea" id="RHEA-COMP:9566"/>
        <dbReference type="ChEBI" id="CHEBI:15378"/>
        <dbReference type="ChEBI" id="CHEBI:16389"/>
        <dbReference type="ChEBI" id="CHEBI:17976"/>
        <dbReference type="ChEBI" id="CHEBI:57540"/>
        <dbReference type="ChEBI" id="CHEBI:57945"/>
        <dbReference type="EC" id="7.1.1.2"/>
    </reaction>
</comment>
<feature type="transmembrane region" description="Helical" evidence="17">
    <location>
        <begin position="159"/>
        <end position="180"/>
    </location>
</feature>
<dbReference type="EMBL" id="MH937750">
    <property type="protein sequence ID" value="QDF64272.1"/>
    <property type="molecule type" value="Genomic_DNA"/>
</dbReference>
<keyword evidence="12 17" id="KW-0520">NAD</keyword>
<dbReference type="EC" id="7.1.1.2" evidence="4 17"/>
<comment type="similarity">
    <text evidence="3 17">Belongs to the complex I subunit 4 family.</text>
</comment>
<evidence type="ECO:0000256" key="16">
    <source>
        <dbReference type="ARBA" id="ARBA00049551"/>
    </source>
</evidence>
<dbReference type="PRINTS" id="PR01437">
    <property type="entry name" value="NUOXDRDTASE4"/>
</dbReference>
<reference evidence="19" key="1">
    <citation type="submission" date="2018-09" db="EMBL/GenBank/DDBJ databases">
        <authorList>
            <person name="Gao J.F."/>
        </authorList>
    </citation>
    <scope>NUCLEOTIDE SEQUENCE</scope>
</reference>
<accession>A0A4Y6I4K4</accession>
<name>A0A4Y6I4K4_9BILA</name>
<feature type="transmembrane region" description="Helical" evidence="17">
    <location>
        <begin position="309"/>
        <end position="330"/>
    </location>
</feature>
<dbReference type="AlphaFoldDB" id="A0A4Y6I4K4"/>
<keyword evidence="8 17" id="KW-0812">Transmembrane</keyword>
<dbReference type="PANTHER" id="PTHR43507:SF20">
    <property type="entry name" value="NADH-UBIQUINONE OXIDOREDUCTASE CHAIN 4"/>
    <property type="match status" value="1"/>
</dbReference>
<evidence type="ECO:0000256" key="17">
    <source>
        <dbReference type="RuleBase" id="RU003297"/>
    </source>
</evidence>
<dbReference type="InterPro" id="IPR003918">
    <property type="entry name" value="NADH_UbQ_OxRdtase"/>
</dbReference>
<evidence type="ECO:0000256" key="13">
    <source>
        <dbReference type="ARBA" id="ARBA00023075"/>
    </source>
</evidence>
<evidence type="ECO:0000259" key="18">
    <source>
        <dbReference type="Pfam" id="PF00361"/>
    </source>
</evidence>
<evidence type="ECO:0000256" key="1">
    <source>
        <dbReference type="ARBA" id="ARBA00003257"/>
    </source>
</evidence>